<feature type="domain" description="GIY-YIG" evidence="1">
    <location>
        <begin position="29"/>
        <end position="103"/>
    </location>
</feature>
<dbReference type="EMBL" id="JAENHK010000010">
    <property type="protein sequence ID" value="MBK1897310.1"/>
    <property type="molecule type" value="Genomic_DNA"/>
</dbReference>
<dbReference type="RefSeq" id="WP_200247411.1">
    <property type="nucleotide sequence ID" value="NZ_JAENHK010000010.1"/>
</dbReference>
<dbReference type="SUPFAM" id="SSF52540">
    <property type="entry name" value="P-loop containing nucleoside triphosphate hydrolases"/>
    <property type="match status" value="1"/>
</dbReference>
<reference evidence="3" key="1">
    <citation type="submission" date="2021-01" db="EMBL/GenBank/DDBJ databases">
        <title>Genome public.</title>
        <authorList>
            <person name="Liu C."/>
            <person name="Sun Q."/>
        </authorList>
    </citation>
    <scope>NUCLEOTIDE SEQUENCE [LARGE SCALE GENOMIC DNA]</scope>
    <source>
        <strain evidence="3">YIM B02567</strain>
    </source>
</reference>
<keyword evidence="3" id="KW-1185">Reference proteome</keyword>
<dbReference type="SUPFAM" id="SSF82771">
    <property type="entry name" value="GIY-YIG endonuclease"/>
    <property type="match status" value="1"/>
</dbReference>
<dbReference type="InterPro" id="IPR018647">
    <property type="entry name" value="SLFN_3-like_DNA/RNA_helicase"/>
</dbReference>
<dbReference type="InterPro" id="IPR036286">
    <property type="entry name" value="LexA/Signal_pep-like_sf"/>
</dbReference>
<proteinExistence type="predicted"/>
<protein>
    <submittedName>
        <fullName evidence="2">DUF2075 domain-containing protein</fullName>
    </submittedName>
</protein>
<dbReference type="Pfam" id="PF09848">
    <property type="entry name" value="SLFN-g3_helicase"/>
    <property type="match status" value="1"/>
</dbReference>
<dbReference type="PROSITE" id="PS50164">
    <property type="entry name" value="GIY_YIG"/>
    <property type="match status" value="1"/>
</dbReference>
<organism evidence="2 3">
    <name type="scientific">Chryseobacterium paridis</name>
    <dbReference type="NCBI Taxonomy" id="2800328"/>
    <lineage>
        <taxon>Bacteria</taxon>
        <taxon>Pseudomonadati</taxon>
        <taxon>Bacteroidota</taxon>
        <taxon>Flavobacteriia</taxon>
        <taxon>Flavobacteriales</taxon>
        <taxon>Weeksellaceae</taxon>
        <taxon>Chryseobacterium group</taxon>
        <taxon>Chryseobacterium</taxon>
    </lineage>
</organism>
<name>A0ABS1FXY7_9FLAO</name>
<comment type="caution">
    <text evidence="2">The sequence shown here is derived from an EMBL/GenBank/DDBJ whole genome shotgun (WGS) entry which is preliminary data.</text>
</comment>
<dbReference type="Pfam" id="PF01541">
    <property type="entry name" value="GIY-YIG"/>
    <property type="match status" value="1"/>
</dbReference>
<gene>
    <name evidence="2" type="ORF">JHL15_16215</name>
</gene>
<dbReference type="Proteomes" id="UP000628669">
    <property type="component" value="Unassembled WGS sequence"/>
</dbReference>
<dbReference type="SUPFAM" id="SSF51306">
    <property type="entry name" value="LexA/Signal peptidase"/>
    <property type="match status" value="1"/>
</dbReference>
<accession>A0ABS1FXY7</accession>
<dbReference type="CDD" id="cd10439">
    <property type="entry name" value="GIY-YIG_COG3410"/>
    <property type="match status" value="1"/>
</dbReference>
<dbReference type="InterPro" id="IPR035901">
    <property type="entry name" value="GIY-YIG_endonuc_sf"/>
</dbReference>
<dbReference type="Gene3D" id="2.10.109.10">
    <property type="entry name" value="Umud Fragment, subunit A"/>
    <property type="match status" value="1"/>
</dbReference>
<evidence type="ECO:0000313" key="3">
    <source>
        <dbReference type="Proteomes" id="UP000628669"/>
    </source>
</evidence>
<evidence type="ECO:0000259" key="1">
    <source>
        <dbReference type="PROSITE" id="PS50164"/>
    </source>
</evidence>
<sequence>MKNFTITEEYSFDHLAETNINTHHKDYTSWPIVYLLKNKQNKSAYVGETTDVLTRINTHLKSEEKKKLSTVNLILSDLFHKSATLDLEANLIKYISADGQYTLQNGNLGISNHQYHEKKVYWELFKDIWDELRQLGIARHSLDHINNSDLFKYSPYKSLSKEQIKSLKTIFSCLLDEGAKVSLIHGGAGTGKSILAIFLFKLLKTNLEDFNFADFDEEDEELFSLLQKVKDKFSDLNMALVIPMASFRKTISNVFKNVNGLSSKMVIGPSELAKNKYDLIIVDEGHRLRRRVNLGSYFGTFDVNSEKLGLDKFTTSELDWVIIQSEKSIIFYDQYQSIKPSDTLKESFKKLELESYTRVEKLKTQLRVRGGNNYITLVHKLFDEPSVLPVEKYRTDDYEFYLFDDLGEMVDRIKKKNEIHSLSRMVAGYAWEWISNKNPEAHDIIIGENKLKWNSTSIDWVNSVNSINEVGCIHTTQGYDLNYTGVIIGPELDYDFELGKLIVEKQKYKDKNGKNSIKNEDELLDFIINIYKTILLRGIEGTYIYVCNDNLRRFFSQFIQSFNSAPKEENPIQFLDNPTEISIPFYDLNIAAGSFSELQELENVKFIEVDGISGKDDYFACKVVGESMNKIIPNGSICLFKKYVGGSRNGLITLVEGRSITDIEFGSNYTIKEYSSKKSIDEEGWHHEEIVLLPKSNDSNFEPIILRDEETVDFNVVGIFVKVLKK</sequence>
<dbReference type="InterPro" id="IPR027417">
    <property type="entry name" value="P-loop_NTPase"/>
</dbReference>
<evidence type="ECO:0000313" key="2">
    <source>
        <dbReference type="EMBL" id="MBK1897310.1"/>
    </source>
</evidence>
<dbReference type="Gene3D" id="3.40.50.300">
    <property type="entry name" value="P-loop containing nucleotide triphosphate hydrolases"/>
    <property type="match status" value="1"/>
</dbReference>
<dbReference type="InterPro" id="IPR000305">
    <property type="entry name" value="GIY-YIG_endonuc"/>
</dbReference>